<proteinExistence type="predicted"/>
<evidence type="ECO:0000259" key="6">
    <source>
        <dbReference type="PROSITE" id="PS50835"/>
    </source>
</evidence>
<comment type="caution">
    <text evidence="7">The sequence shown here is derived from an EMBL/GenBank/DDBJ whole genome shotgun (WGS) entry which is preliminary data.</text>
</comment>
<evidence type="ECO:0000256" key="2">
    <source>
        <dbReference type="ARBA" id="ARBA00023136"/>
    </source>
</evidence>
<accession>A0AA35TR01</accession>
<comment type="subcellular location">
    <subcellularLocation>
        <location evidence="1">Membrane</location>
        <topology evidence="1">Single-pass type I membrane protein</topology>
    </subcellularLocation>
</comment>
<dbReference type="Proteomes" id="UP001174909">
    <property type="component" value="Unassembled WGS sequence"/>
</dbReference>
<dbReference type="InterPro" id="IPR007110">
    <property type="entry name" value="Ig-like_dom"/>
</dbReference>
<gene>
    <name evidence="7" type="ORF">GBAR_LOCUS28542</name>
</gene>
<dbReference type="InterPro" id="IPR013783">
    <property type="entry name" value="Ig-like_fold"/>
</dbReference>
<evidence type="ECO:0000313" key="8">
    <source>
        <dbReference type="Proteomes" id="UP001174909"/>
    </source>
</evidence>
<evidence type="ECO:0000256" key="4">
    <source>
        <dbReference type="ARBA" id="ARBA00023180"/>
    </source>
</evidence>
<keyword evidence="3" id="KW-1015">Disulfide bond</keyword>
<feature type="domain" description="Ig-like" evidence="6">
    <location>
        <begin position="8"/>
        <end position="103"/>
    </location>
</feature>
<dbReference type="InterPro" id="IPR036179">
    <property type="entry name" value="Ig-like_dom_sf"/>
</dbReference>
<reference evidence="7" key="1">
    <citation type="submission" date="2023-03" db="EMBL/GenBank/DDBJ databases">
        <authorList>
            <person name="Steffen K."/>
            <person name="Cardenas P."/>
        </authorList>
    </citation>
    <scope>NUCLEOTIDE SEQUENCE</scope>
</reference>
<keyword evidence="5" id="KW-0393">Immunoglobulin domain</keyword>
<evidence type="ECO:0000256" key="3">
    <source>
        <dbReference type="ARBA" id="ARBA00023157"/>
    </source>
</evidence>
<evidence type="ECO:0000256" key="5">
    <source>
        <dbReference type="ARBA" id="ARBA00023319"/>
    </source>
</evidence>
<organism evidence="7 8">
    <name type="scientific">Geodia barretti</name>
    <name type="common">Barrett's horny sponge</name>
    <dbReference type="NCBI Taxonomy" id="519541"/>
    <lineage>
        <taxon>Eukaryota</taxon>
        <taxon>Metazoa</taxon>
        <taxon>Porifera</taxon>
        <taxon>Demospongiae</taxon>
        <taxon>Heteroscleromorpha</taxon>
        <taxon>Tetractinellida</taxon>
        <taxon>Astrophorina</taxon>
        <taxon>Geodiidae</taxon>
        <taxon>Geodia</taxon>
    </lineage>
</organism>
<dbReference type="PROSITE" id="PS50835">
    <property type="entry name" value="IG_LIKE"/>
    <property type="match status" value="2"/>
</dbReference>
<protein>
    <recommendedName>
        <fullName evidence="6">Ig-like domain-containing protein</fullName>
    </recommendedName>
</protein>
<sequence length="434" mass="46445">MAVYNPAPGDEAELLGPNTFTAGSDLELQCVVMGNSKNLLYSWSVNQTFVPFCPTDHCDINVASTTSKLTVGKPELLSYYAGNYSCSVRETDRPESQNSHDFAVNVVGAGIYALVSNDTISTGPIANNGLIVSTSRGFRLQCVSDSNKTGVGIFTTPNDINRTMHFDIWKITNNPFSRPGVLRVQNIIGQLTASDQGICTCTISDINGKNISLNVGVYPSGFNKPPRITSLTHQAGNRTLTCVSTDSPATIVNWMKYGRSLTTDGSSHYTLSQSITNRTSSTYSNVLTVSESAPGVAGTYNCNVTNDLGSDSETVVAVGITITGLESPLIVGGSATISCITNEHASLIVWSRQSSQLNMDVNVTVLNYTIPLVSDDLQGETFTCTAVVSNTNDTESVMLSVAVPTGSLMVEGKVSDFGRNGGWWDWPYPDLYSH</sequence>
<feature type="domain" description="Ig-like" evidence="6">
    <location>
        <begin position="226"/>
        <end position="321"/>
    </location>
</feature>
<dbReference type="Pfam" id="PF07679">
    <property type="entry name" value="I-set"/>
    <property type="match status" value="1"/>
</dbReference>
<dbReference type="AlphaFoldDB" id="A0AA35TR01"/>
<dbReference type="CDD" id="cd00096">
    <property type="entry name" value="Ig"/>
    <property type="match status" value="1"/>
</dbReference>
<dbReference type="EMBL" id="CASHTH010003987">
    <property type="protein sequence ID" value="CAI8052141.1"/>
    <property type="molecule type" value="Genomic_DNA"/>
</dbReference>
<name>A0AA35TR01_GEOBA</name>
<dbReference type="InterPro" id="IPR013098">
    <property type="entry name" value="Ig_I-set"/>
</dbReference>
<dbReference type="GO" id="GO:0016020">
    <property type="term" value="C:membrane"/>
    <property type="evidence" value="ECO:0007669"/>
    <property type="project" value="UniProtKB-SubCell"/>
</dbReference>
<dbReference type="PANTHER" id="PTHR11640">
    <property type="entry name" value="NEPHRIN"/>
    <property type="match status" value="1"/>
</dbReference>
<dbReference type="Gene3D" id="2.60.40.10">
    <property type="entry name" value="Immunoglobulins"/>
    <property type="match status" value="2"/>
</dbReference>
<keyword evidence="4" id="KW-0325">Glycoprotein</keyword>
<keyword evidence="2" id="KW-0472">Membrane</keyword>
<keyword evidence="8" id="KW-1185">Reference proteome</keyword>
<evidence type="ECO:0000256" key="1">
    <source>
        <dbReference type="ARBA" id="ARBA00004479"/>
    </source>
</evidence>
<dbReference type="SUPFAM" id="SSF48726">
    <property type="entry name" value="Immunoglobulin"/>
    <property type="match status" value="3"/>
</dbReference>
<dbReference type="InterPro" id="IPR051275">
    <property type="entry name" value="Cell_adhesion_signaling"/>
</dbReference>
<evidence type="ECO:0000313" key="7">
    <source>
        <dbReference type="EMBL" id="CAI8052141.1"/>
    </source>
</evidence>